<keyword evidence="6" id="KW-0029">Amino-acid transport</keyword>
<reference evidence="10" key="1">
    <citation type="journal article" date="1985" name="Appl. Environ. Microbiol.">
        <title>Isolation of histamine-producing Lactobacillus buchneri from Swiss cheese implicated in a food poisoning outbreak.</title>
        <authorList>
            <person name="Sumner S.S."/>
            <person name="Speckhard M.W."/>
            <person name="Somers E.B."/>
            <person name="Taylor S.L."/>
        </authorList>
    </citation>
    <scope>NUCLEOTIDE SEQUENCE</scope>
    <source>
        <strain evidence="10">IPLA11050</strain>
    </source>
</reference>
<feature type="transmembrane region" description="Helical" evidence="9">
    <location>
        <begin position="410"/>
        <end position="428"/>
    </location>
</feature>
<proteinExistence type="inferred from homology"/>
<dbReference type="InterPro" id="IPR002293">
    <property type="entry name" value="AA/rel_permease1"/>
</dbReference>
<comment type="similarity">
    <text evidence="2">Belongs to the amino acid-polyamine-organocation (APC) superfamily. Basic amino acid/polyamine antiporter (APA) (TC 2.A.3.2) family.</text>
</comment>
<dbReference type="InterPro" id="IPR050367">
    <property type="entry name" value="APC_superfamily"/>
</dbReference>
<evidence type="ECO:0000256" key="3">
    <source>
        <dbReference type="ARBA" id="ARBA00022448"/>
    </source>
</evidence>
<dbReference type="NCBIfam" id="NF040512">
    <property type="entry name" value="histam_anti_2"/>
    <property type="match status" value="1"/>
</dbReference>
<evidence type="ECO:0000256" key="6">
    <source>
        <dbReference type="ARBA" id="ARBA00022970"/>
    </source>
</evidence>
<evidence type="ECO:0000313" key="10">
    <source>
        <dbReference type="EMBL" id="CFW93822.1"/>
    </source>
</evidence>
<keyword evidence="7 9" id="KW-1133">Transmembrane helix</keyword>
<name>A0A0M6VXJ9_9LACO</name>
<keyword evidence="3" id="KW-0813">Transport</keyword>
<reference evidence="10" key="2">
    <citation type="submission" date="2015-02" db="EMBL/GenBank/DDBJ databases">
        <authorList>
            <person name="Chooi Y.-H."/>
        </authorList>
    </citation>
    <scope>NUCLEOTIDE SEQUENCE</scope>
    <source>
        <strain evidence="10">IPLA11050</strain>
    </source>
</reference>
<evidence type="ECO:0000256" key="8">
    <source>
        <dbReference type="ARBA" id="ARBA00023136"/>
    </source>
</evidence>
<dbReference type="PANTHER" id="PTHR42770:SF4">
    <property type="entry name" value="ARGININE_ORNITHINE ANTIPORTER-RELATED"/>
    <property type="match status" value="1"/>
</dbReference>
<feature type="transmembrane region" description="Helical" evidence="9">
    <location>
        <begin position="88"/>
        <end position="111"/>
    </location>
</feature>
<feature type="transmembrane region" description="Helical" evidence="9">
    <location>
        <begin position="12"/>
        <end position="31"/>
    </location>
</feature>
<evidence type="ECO:0000256" key="4">
    <source>
        <dbReference type="ARBA" id="ARBA00022475"/>
    </source>
</evidence>
<evidence type="ECO:0000256" key="9">
    <source>
        <dbReference type="SAM" id="Phobius"/>
    </source>
</evidence>
<keyword evidence="5 9" id="KW-0812">Transmembrane</keyword>
<comment type="subcellular location">
    <subcellularLocation>
        <location evidence="1">Cell membrane</location>
        <topology evidence="1">Multi-pass membrane protein</topology>
    </subcellularLocation>
</comment>
<organism evidence="10">
    <name type="scientific">Limosilactobacillus vaginalis</name>
    <dbReference type="NCBI Taxonomy" id="1633"/>
    <lineage>
        <taxon>Bacteria</taxon>
        <taxon>Bacillati</taxon>
        <taxon>Bacillota</taxon>
        <taxon>Bacilli</taxon>
        <taxon>Lactobacillales</taxon>
        <taxon>Lactobacillaceae</taxon>
        <taxon>Limosilactobacillus</taxon>
    </lineage>
</organism>
<reference evidence="11 12" key="3">
    <citation type="submission" date="2022-01" db="EMBL/GenBank/DDBJ databases">
        <title>VMRC isolate genome collection.</title>
        <authorList>
            <person name="France M."/>
            <person name="Rutt L."/>
            <person name="Humphrys M."/>
            <person name="Ravel J."/>
        </authorList>
    </citation>
    <scope>NUCLEOTIDE SEQUENCE [LARGE SCALE GENOMIC DNA]</scope>
    <source>
        <strain evidence="11 12">C0030B4</strain>
    </source>
</reference>
<evidence type="ECO:0000313" key="12">
    <source>
        <dbReference type="Proteomes" id="UP001527392"/>
    </source>
</evidence>
<feature type="transmembrane region" description="Helical" evidence="9">
    <location>
        <begin position="434"/>
        <end position="452"/>
    </location>
</feature>
<dbReference type="PIRSF" id="PIRSF006060">
    <property type="entry name" value="AA_transporter"/>
    <property type="match status" value="1"/>
</dbReference>
<feature type="transmembrane region" description="Helical" evidence="9">
    <location>
        <begin position="161"/>
        <end position="181"/>
    </location>
</feature>
<feature type="transmembrane region" description="Helical" evidence="9">
    <location>
        <begin position="211"/>
        <end position="231"/>
    </location>
</feature>
<keyword evidence="4" id="KW-1003">Cell membrane</keyword>
<dbReference type="EMBL" id="JAKHMS010000017">
    <property type="protein sequence ID" value="MCZ3781871.1"/>
    <property type="molecule type" value="Genomic_DNA"/>
</dbReference>
<accession>A0A0M6VXJ9</accession>
<evidence type="ECO:0000313" key="11">
    <source>
        <dbReference type="EMBL" id="MCZ3781871.1"/>
    </source>
</evidence>
<evidence type="ECO:0000256" key="1">
    <source>
        <dbReference type="ARBA" id="ARBA00004651"/>
    </source>
</evidence>
<dbReference type="PANTHER" id="PTHR42770">
    <property type="entry name" value="AMINO ACID TRANSPORTER-RELATED"/>
    <property type="match status" value="1"/>
</dbReference>
<keyword evidence="12" id="KW-1185">Reference proteome</keyword>
<dbReference type="InterPro" id="IPR004754">
    <property type="entry name" value="Amino_acid_antiprt"/>
</dbReference>
<dbReference type="AlphaFoldDB" id="A0A0M6VXJ9"/>
<feature type="transmembrane region" description="Helical" evidence="9">
    <location>
        <begin position="296"/>
        <end position="319"/>
    </location>
</feature>
<dbReference type="Proteomes" id="UP001527392">
    <property type="component" value="Unassembled WGS sequence"/>
</dbReference>
<keyword evidence="8 9" id="KW-0472">Membrane</keyword>
<sequence>MADSDKSQAAKLGLMGLIALCVSAMVGSGVFDLPKNMSMEAGLTAQIISWVVTGIGIWFIAQMFVILSDVKPDLTAGLYKYAQVGFGSFSGFFTAWAYFVCECAANAAYAVLTMSTLDYFFPGTFTGGNNWPSVIGASIITWAITALVLRGVEVSSKVQQVATVVMLAVVCVFIVTVIAHFNFHTFTLNANATHTISSVSDKALGSVTHQVMNTMMVTLWLFGGIEGAVVMSGKARNVKQVPTATITGFIICLVMYALVGTLSLGAYSYGQLANMTSPSTAYILTNLWHSNLGRDVITVALLFAVFSSWISWIQMLAELPQHAAKEDGSFPKKFAETNKSGTPAFSIIVATIVIEVIILIAHFDESAYQMLLTIVGVMTIPPYLFSAMYLIKISLPNSNEFPTDTKHRQWAGLTMGILAFAYIIFMAFSANIKYTLISFIFYAAGIPLYMWARHQHGKQIFTKGETIFAIVIVLVAIYGIYDLIH</sequence>
<feature type="transmembrane region" description="Helical" evidence="9">
    <location>
        <begin position="340"/>
        <end position="361"/>
    </location>
</feature>
<dbReference type="RefSeq" id="WP_003716496.1">
    <property type="nucleotide sequence ID" value="NZ_CAKMAX010000016.1"/>
</dbReference>
<feature type="transmembrane region" description="Helical" evidence="9">
    <location>
        <begin position="464"/>
        <end position="481"/>
    </location>
</feature>
<evidence type="ECO:0000256" key="5">
    <source>
        <dbReference type="ARBA" id="ARBA00022692"/>
    </source>
</evidence>
<dbReference type="GO" id="GO:0005886">
    <property type="term" value="C:plasma membrane"/>
    <property type="evidence" value="ECO:0007669"/>
    <property type="project" value="UniProtKB-SubCell"/>
</dbReference>
<feature type="transmembrane region" description="Helical" evidence="9">
    <location>
        <begin position="43"/>
        <end position="67"/>
    </location>
</feature>
<feature type="transmembrane region" description="Helical" evidence="9">
    <location>
        <begin position="243"/>
        <end position="269"/>
    </location>
</feature>
<dbReference type="Pfam" id="PF13520">
    <property type="entry name" value="AA_permease_2"/>
    <property type="match status" value="1"/>
</dbReference>
<feature type="transmembrane region" description="Helical" evidence="9">
    <location>
        <begin position="131"/>
        <end position="149"/>
    </location>
</feature>
<evidence type="ECO:0000256" key="2">
    <source>
        <dbReference type="ARBA" id="ARBA00008220"/>
    </source>
</evidence>
<feature type="transmembrane region" description="Helical" evidence="9">
    <location>
        <begin position="367"/>
        <end position="390"/>
    </location>
</feature>
<dbReference type="EMBL" id="LN828720">
    <property type="protein sequence ID" value="CFW93822.1"/>
    <property type="molecule type" value="Genomic_DNA"/>
</dbReference>
<dbReference type="GO" id="GO:0022857">
    <property type="term" value="F:transmembrane transporter activity"/>
    <property type="evidence" value="ECO:0007669"/>
    <property type="project" value="InterPro"/>
</dbReference>
<protein>
    <submittedName>
        <fullName evidence="11">Histidine-histamine antiporter</fullName>
    </submittedName>
    <submittedName>
        <fullName evidence="10">Histidine/histamine antiporter</fullName>
    </submittedName>
</protein>
<dbReference type="Gene3D" id="1.20.1740.10">
    <property type="entry name" value="Amino acid/polyamine transporter I"/>
    <property type="match status" value="1"/>
</dbReference>
<dbReference type="NCBIfam" id="TIGR00905">
    <property type="entry name" value="2A0302"/>
    <property type="match status" value="1"/>
</dbReference>
<gene>
    <name evidence="10" type="primary">hdcP</name>
    <name evidence="11" type="synonym">hdcC</name>
    <name evidence="11" type="ORF">L2504_06970</name>
</gene>
<dbReference type="GO" id="GO:0006865">
    <property type="term" value="P:amino acid transport"/>
    <property type="evidence" value="ECO:0007669"/>
    <property type="project" value="UniProtKB-KW"/>
</dbReference>
<evidence type="ECO:0000256" key="7">
    <source>
        <dbReference type="ARBA" id="ARBA00022989"/>
    </source>
</evidence>